<dbReference type="OrthoDB" id="368823at2"/>
<evidence type="ECO:0000313" key="7">
    <source>
        <dbReference type="Proteomes" id="UP000239735"/>
    </source>
</evidence>
<keyword evidence="1" id="KW-0805">Transcription regulation</keyword>
<dbReference type="CDD" id="cd07377">
    <property type="entry name" value="WHTH_GntR"/>
    <property type="match status" value="1"/>
</dbReference>
<organism evidence="6 7">
    <name type="scientific">Candidatus Sulfuritelmatomonas gaucii</name>
    <dbReference type="NCBI Taxonomy" id="2043161"/>
    <lineage>
        <taxon>Bacteria</taxon>
        <taxon>Pseudomonadati</taxon>
        <taxon>Acidobacteriota</taxon>
        <taxon>Terriglobia</taxon>
        <taxon>Terriglobales</taxon>
        <taxon>Acidobacteriaceae</taxon>
        <taxon>Candidatus Sulfuritelmatomonas</taxon>
    </lineage>
</organism>
<evidence type="ECO:0000313" key="6">
    <source>
        <dbReference type="EMBL" id="SPE17659.1"/>
    </source>
</evidence>
<dbReference type="InterPro" id="IPR036388">
    <property type="entry name" value="WH-like_DNA-bd_sf"/>
</dbReference>
<dbReference type="PROSITE" id="PS50949">
    <property type="entry name" value="HTH_GNTR"/>
    <property type="match status" value="1"/>
</dbReference>
<protein>
    <submittedName>
        <fullName evidence="6">Transcriptional regulator</fullName>
    </submittedName>
</protein>
<dbReference type="SMART" id="SM00345">
    <property type="entry name" value="HTH_GNTR"/>
    <property type="match status" value="1"/>
</dbReference>
<keyword evidence="2" id="KW-0238">DNA-binding</keyword>
<dbReference type="Proteomes" id="UP000239735">
    <property type="component" value="Unassembled WGS sequence"/>
</dbReference>
<name>A0A2N9L348_9BACT</name>
<gene>
    <name evidence="6" type="ORF">SBA5_110019</name>
</gene>
<keyword evidence="3" id="KW-0804">Transcription</keyword>
<evidence type="ECO:0000256" key="2">
    <source>
        <dbReference type="ARBA" id="ARBA00023125"/>
    </source>
</evidence>
<dbReference type="Gene3D" id="1.10.10.10">
    <property type="entry name" value="Winged helix-like DNA-binding domain superfamily/Winged helix DNA-binding domain"/>
    <property type="match status" value="1"/>
</dbReference>
<dbReference type="Pfam" id="PF00392">
    <property type="entry name" value="GntR"/>
    <property type="match status" value="1"/>
</dbReference>
<evidence type="ECO:0000256" key="1">
    <source>
        <dbReference type="ARBA" id="ARBA00023015"/>
    </source>
</evidence>
<dbReference type="AlphaFoldDB" id="A0A2N9L348"/>
<accession>A0A2N9L348</accession>
<feature type="region of interest" description="Disordered" evidence="4">
    <location>
        <begin position="235"/>
        <end position="257"/>
    </location>
</feature>
<dbReference type="SMART" id="SM00895">
    <property type="entry name" value="FCD"/>
    <property type="match status" value="1"/>
</dbReference>
<evidence type="ECO:0000256" key="3">
    <source>
        <dbReference type="ARBA" id="ARBA00023163"/>
    </source>
</evidence>
<dbReference type="InterPro" id="IPR000524">
    <property type="entry name" value="Tscrpt_reg_HTH_GntR"/>
</dbReference>
<dbReference type="EMBL" id="OKRB01000013">
    <property type="protein sequence ID" value="SPE17659.1"/>
    <property type="molecule type" value="Genomic_DNA"/>
</dbReference>
<dbReference type="SUPFAM" id="SSF46785">
    <property type="entry name" value="Winged helix' DNA-binding domain"/>
    <property type="match status" value="1"/>
</dbReference>
<dbReference type="SUPFAM" id="SSF48008">
    <property type="entry name" value="GntR ligand-binding domain-like"/>
    <property type="match status" value="1"/>
</dbReference>
<dbReference type="InterPro" id="IPR036390">
    <property type="entry name" value="WH_DNA-bd_sf"/>
</dbReference>
<dbReference type="PANTHER" id="PTHR43537">
    <property type="entry name" value="TRANSCRIPTIONAL REGULATOR, GNTR FAMILY"/>
    <property type="match status" value="1"/>
</dbReference>
<sequence>MARMANGNAPDARNGFSPSLWNKAYYRIRERILRGELSPGEALSARRLAEEFGMSLLPISQAFRQLENDRLLESRPRAGTRVRIPQADEIRGRCIVREALEAQSARLCSLNATMKERVELMRLAEQLDTLYGRFGQGGDPEMQYAVHTLHFELHMRIAEYGRCQELKEAIEMNQVLIYNWFFDVATNRRTLPPGFHVKLLEVVTGSDPIAADEAMREHVQYGVTESLNQAVPAISTDWRQRRSQSNEKEAGQGPEKL</sequence>
<reference evidence="7" key="1">
    <citation type="submission" date="2018-02" db="EMBL/GenBank/DDBJ databases">
        <authorList>
            <person name="Hausmann B."/>
        </authorList>
    </citation>
    <scope>NUCLEOTIDE SEQUENCE [LARGE SCALE GENOMIC DNA]</scope>
    <source>
        <strain evidence="7">Peat soil MAG SbA5</strain>
    </source>
</reference>
<dbReference type="Gene3D" id="1.20.120.530">
    <property type="entry name" value="GntR ligand-binding domain-like"/>
    <property type="match status" value="1"/>
</dbReference>
<dbReference type="PANTHER" id="PTHR43537:SF52">
    <property type="entry name" value="FATTY ACID METABOLISM REGULATOR PROTEIN"/>
    <property type="match status" value="1"/>
</dbReference>
<dbReference type="GO" id="GO:0003700">
    <property type="term" value="F:DNA-binding transcription factor activity"/>
    <property type="evidence" value="ECO:0007669"/>
    <property type="project" value="InterPro"/>
</dbReference>
<evidence type="ECO:0000256" key="4">
    <source>
        <dbReference type="SAM" id="MobiDB-lite"/>
    </source>
</evidence>
<proteinExistence type="predicted"/>
<dbReference type="InterPro" id="IPR011711">
    <property type="entry name" value="GntR_C"/>
</dbReference>
<feature type="compositionally biased region" description="Basic and acidic residues" evidence="4">
    <location>
        <begin position="238"/>
        <end position="257"/>
    </location>
</feature>
<dbReference type="InterPro" id="IPR008920">
    <property type="entry name" value="TF_FadR/GntR_C"/>
</dbReference>
<feature type="domain" description="HTH gntR-type" evidence="5">
    <location>
        <begin position="18"/>
        <end position="85"/>
    </location>
</feature>
<dbReference type="Pfam" id="PF07729">
    <property type="entry name" value="FCD"/>
    <property type="match status" value="1"/>
</dbReference>
<dbReference type="GO" id="GO:0003677">
    <property type="term" value="F:DNA binding"/>
    <property type="evidence" value="ECO:0007669"/>
    <property type="project" value="UniProtKB-KW"/>
</dbReference>
<evidence type="ECO:0000259" key="5">
    <source>
        <dbReference type="PROSITE" id="PS50949"/>
    </source>
</evidence>